<proteinExistence type="predicted"/>
<dbReference type="Pfam" id="PF13619">
    <property type="entry name" value="KTSC"/>
    <property type="match status" value="1"/>
</dbReference>
<feature type="region of interest" description="Disordered" evidence="1">
    <location>
        <begin position="104"/>
        <end position="139"/>
    </location>
</feature>
<protein>
    <submittedName>
        <fullName evidence="3">KTSC domain containing protein</fullName>
    </submittedName>
</protein>
<dbReference type="InterPro" id="IPR025309">
    <property type="entry name" value="KTSC_dom"/>
</dbReference>
<evidence type="ECO:0000256" key="1">
    <source>
        <dbReference type="SAM" id="MobiDB-lite"/>
    </source>
</evidence>
<accession>A0A6J5N2E6</accession>
<dbReference type="EMBL" id="LR796586">
    <property type="protein sequence ID" value="CAB4153254.1"/>
    <property type="molecule type" value="Genomic_DNA"/>
</dbReference>
<organism evidence="3">
    <name type="scientific">uncultured Caudovirales phage</name>
    <dbReference type="NCBI Taxonomy" id="2100421"/>
    <lineage>
        <taxon>Viruses</taxon>
        <taxon>Duplodnaviria</taxon>
        <taxon>Heunggongvirae</taxon>
        <taxon>Uroviricota</taxon>
        <taxon>Caudoviricetes</taxon>
        <taxon>Peduoviridae</taxon>
        <taxon>Maltschvirus</taxon>
        <taxon>Maltschvirus maltsch</taxon>
    </lineage>
</organism>
<feature type="compositionally biased region" description="Acidic residues" evidence="1">
    <location>
        <begin position="112"/>
        <end position="127"/>
    </location>
</feature>
<sequence>MANTPEYDDIMAMLNGTYDLNATYRMGTHPEDIAEGPETWVPSMVQDNLNNADKVLYPESPANLPPNLAAVPIVPGLRSLQYVGPTRDFQGKKLETGYKYPTTPSGFINYNEDNDYDRPPEDEENDYEIPTSSKNPQRPRTVAAAYNAFNQTLTVVFLDSTFYNYYKVNTLEWEGFKQSYSKGEYIARVLDSKPRGIADVSSFPAEHRAEAYEAARSAQLRYHSTTGFLPKPTKPRATRRTSGKPTTEINFGKPGKLIF</sequence>
<evidence type="ECO:0000259" key="2">
    <source>
        <dbReference type="Pfam" id="PF13619"/>
    </source>
</evidence>
<evidence type="ECO:0000313" key="3">
    <source>
        <dbReference type="EMBL" id="CAB4153254.1"/>
    </source>
</evidence>
<reference evidence="3" key="1">
    <citation type="submission" date="2020-04" db="EMBL/GenBank/DDBJ databases">
        <authorList>
            <person name="Chiriac C."/>
            <person name="Salcher M."/>
            <person name="Ghai R."/>
            <person name="Kavagutti S V."/>
        </authorList>
    </citation>
    <scope>NUCLEOTIDE SEQUENCE</scope>
</reference>
<feature type="domain" description="KTSC" evidence="2">
    <location>
        <begin position="143"/>
        <end position="189"/>
    </location>
</feature>
<name>A0A6J5N2E6_9CAUD</name>
<gene>
    <name evidence="3" type="ORF">UFOVP621_55</name>
</gene>